<dbReference type="EMBL" id="LAYC01000002">
    <property type="protein sequence ID" value="KYK57049.1"/>
    <property type="molecule type" value="Genomic_DNA"/>
</dbReference>
<gene>
    <name evidence="2" type="ORF">DCS_04056</name>
</gene>
<evidence type="ECO:0000256" key="1">
    <source>
        <dbReference type="SAM" id="SignalP"/>
    </source>
</evidence>
<dbReference type="Proteomes" id="UP000076580">
    <property type="component" value="Chromosome 02"/>
</dbReference>
<proteinExistence type="predicted"/>
<protein>
    <submittedName>
        <fullName evidence="2">Uncharacterized protein</fullName>
    </submittedName>
</protein>
<dbReference type="InParanoid" id="A0A151GIZ0"/>
<comment type="caution">
    <text evidence="2">The sequence shown here is derived from an EMBL/GenBank/DDBJ whole genome shotgun (WGS) entry which is preliminary data.</text>
</comment>
<feature type="signal peptide" evidence="1">
    <location>
        <begin position="1"/>
        <end position="19"/>
    </location>
</feature>
<dbReference type="AlphaFoldDB" id="A0A151GIZ0"/>
<sequence length="133" mass="13557">MKFLANLLLFGTLAAPIMAAAVPEEAKAVEGDVSAADMPEEIPLTNILQSDAAQGIARGTDPASATTAEIWAASGDGARAAASTFADAAAARFVKSKVPATDSRVDATHSLSRRVCIHQQQESCRVGASSSAS</sequence>
<evidence type="ECO:0000313" key="2">
    <source>
        <dbReference type="EMBL" id="KYK57049.1"/>
    </source>
</evidence>
<organism evidence="2 3">
    <name type="scientific">Drechmeria coniospora</name>
    <name type="common">Nematophagous fungus</name>
    <name type="synonym">Meria coniospora</name>
    <dbReference type="NCBI Taxonomy" id="98403"/>
    <lineage>
        <taxon>Eukaryota</taxon>
        <taxon>Fungi</taxon>
        <taxon>Dikarya</taxon>
        <taxon>Ascomycota</taxon>
        <taxon>Pezizomycotina</taxon>
        <taxon>Sordariomycetes</taxon>
        <taxon>Hypocreomycetidae</taxon>
        <taxon>Hypocreales</taxon>
        <taxon>Ophiocordycipitaceae</taxon>
        <taxon>Drechmeria</taxon>
    </lineage>
</organism>
<evidence type="ECO:0000313" key="3">
    <source>
        <dbReference type="Proteomes" id="UP000076580"/>
    </source>
</evidence>
<dbReference type="GeneID" id="63716699"/>
<accession>A0A151GIZ0</accession>
<feature type="chain" id="PRO_5007580557" evidence="1">
    <location>
        <begin position="20"/>
        <end position="133"/>
    </location>
</feature>
<keyword evidence="1" id="KW-0732">Signal</keyword>
<reference evidence="2 3" key="1">
    <citation type="journal article" date="2016" name="Sci. Rep.">
        <title>Insights into Adaptations to a Near-Obligate Nematode Endoparasitic Lifestyle from the Finished Genome of Drechmeria coniospora.</title>
        <authorList>
            <person name="Zhang L."/>
            <person name="Zhou Z."/>
            <person name="Guo Q."/>
            <person name="Fokkens L."/>
            <person name="Miskei M."/>
            <person name="Pocsi I."/>
            <person name="Zhang W."/>
            <person name="Chen M."/>
            <person name="Wang L."/>
            <person name="Sun Y."/>
            <person name="Donzelli B.G."/>
            <person name="Gibson D.M."/>
            <person name="Nelson D.R."/>
            <person name="Luo J.G."/>
            <person name="Rep M."/>
            <person name="Liu H."/>
            <person name="Yang S."/>
            <person name="Wang J."/>
            <person name="Krasnoff S.B."/>
            <person name="Xu Y."/>
            <person name="Molnar I."/>
            <person name="Lin M."/>
        </authorList>
    </citation>
    <scope>NUCLEOTIDE SEQUENCE [LARGE SCALE GENOMIC DNA]</scope>
    <source>
        <strain evidence="2 3">ARSEF 6962</strain>
    </source>
</reference>
<name>A0A151GIZ0_DRECN</name>
<dbReference type="RefSeq" id="XP_040656401.1">
    <property type="nucleotide sequence ID" value="XM_040801368.1"/>
</dbReference>
<keyword evidence="3" id="KW-1185">Reference proteome</keyword>